<reference evidence="2 3" key="1">
    <citation type="submission" date="2019-02" db="EMBL/GenBank/DDBJ databases">
        <authorList>
            <person name="Fomenkov A."/>
            <person name="Dubinina G."/>
            <person name="Grabovich M."/>
            <person name="Vincze T."/>
            <person name="Roberts R.J."/>
        </authorList>
    </citation>
    <scope>NUCLEOTIDE SEQUENCE [LARGE SCALE GENOMIC DNA]</scope>
    <source>
        <strain evidence="2 3">P</strain>
    </source>
</reference>
<name>A0A5C1QGU7_9SPIO</name>
<keyword evidence="3" id="KW-1185">Reference proteome</keyword>
<dbReference type="OrthoDB" id="1771105at2"/>
<keyword evidence="1" id="KW-0175">Coiled coil</keyword>
<evidence type="ECO:0000256" key="1">
    <source>
        <dbReference type="SAM" id="Coils"/>
    </source>
</evidence>
<gene>
    <name evidence="2" type="ORF">EW093_14160</name>
</gene>
<sequence>MDVQLKELIDKIKNDGVKSAEDNAKKIIAEAESKAEKIIKSAEKKADELKENSIRESEVTKQSSIDAVKQSSRDLVIDLKKEIEGIFDELIKRSTEDSLKGDSLANAIVAVLGNWNKDSVSDLSVLLPASEEEAVKKSINSKFKDLIKSGLEIKPHSSLDAGFKISEKDGNVYYDFSAEGIGQMMAEYLSPSLTQFVKDVKES</sequence>
<dbReference type="Proteomes" id="UP000323824">
    <property type="component" value="Chromosome"/>
</dbReference>
<dbReference type="AlphaFoldDB" id="A0A5C1QGU7"/>
<evidence type="ECO:0000313" key="3">
    <source>
        <dbReference type="Proteomes" id="UP000323824"/>
    </source>
</evidence>
<evidence type="ECO:0000313" key="2">
    <source>
        <dbReference type="EMBL" id="QEN05796.1"/>
    </source>
</evidence>
<protein>
    <submittedName>
        <fullName evidence="2">V-type ATP synthase subunit E</fullName>
    </submittedName>
</protein>
<organism evidence="2 3">
    <name type="scientific">Thiospirochaeta perfilievii</name>
    <dbReference type="NCBI Taxonomy" id="252967"/>
    <lineage>
        <taxon>Bacteria</taxon>
        <taxon>Pseudomonadati</taxon>
        <taxon>Spirochaetota</taxon>
        <taxon>Spirochaetia</taxon>
        <taxon>Spirochaetales</taxon>
        <taxon>Spirochaetaceae</taxon>
        <taxon>Thiospirochaeta</taxon>
    </lineage>
</organism>
<dbReference type="KEGG" id="sper:EW093_14160"/>
<feature type="coiled-coil region" evidence="1">
    <location>
        <begin position="17"/>
        <end position="59"/>
    </location>
</feature>
<dbReference type="RefSeq" id="WP_149569029.1">
    <property type="nucleotide sequence ID" value="NZ_CP035807.1"/>
</dbReference>
<proteinExistence type="predicted"/>
<reference evidence="2 3" key="2">
    <citation type="submission" date="2019-09" db="EMBL/GenBank/DDBJ databases">
        <title>Complete Genome Sequence and Methylome Analysis of free living Spirochaetas.</title>
        <authorList>
            <person name="Leshcheva N."/>
            <person name="Mikheeva N."/>
        </authorList>
    </citation>
    <scope>NUCLEOTIDE SEQUENCE [LARGE SCALE GENOMIC DNA]</scope>
    <source>
        <strain evidence="2 3">P</strain>
    </source>
</reference>
<accession>A0A5C1QGU7</accession>
<dbReference type="EMBL" id="CP035807">
    <property type="protein sequence ID" value="QEN05796.1"/>
    <property type="molecule type" value="Genomic_DNA"/>
</dbReference>
<dbReference type="Gene3D" id="1.20.5.2950">
    <property type="match status" value="1"/>
</dbReference>